<dbReference type="AlphaFoldDB" id="A0A6V8SCW5"/>
<name>A0A6V8SCW5_9CLOT</name>
<proteinExistence type="predicted"/>
<accession>A0A6V8SCW5</accession>
<dbReference type="Proteomes" id="UP000580568">
    <property type="component" value="Unassembled WGS sequence"/>
</dbReference>
<reference evidence="1 2" key="1">
    <citation type="submission" date="2020-07" db="EMBL/GenBank/DDBJ databases">
        <title>A new beta-1,3-glucan-decomposing anaerobic bacterium isolated from anoxic soil subjected to biological soil disinfestation.</title>
        <authorList>
            <person name="Ueki A."/>
            <person name="Tonouchi A."/>
        </authorList>
    </citation>
    <scope>NUCLEOTIDE SEQUENCE [LARGE SCALE GENOMIC DNA]</scope>
    <source>
        <strain evidence="1 2">TW1</strain>
    </source>
</reference>
<comment type="caution">
    <text evidence="1">The sequence shown here is derived from an EMBL/GenBank/DDBJ whole genome shotgun (WGS) entry which is preliminary data.</text>
</comment>
<sequence length="45" mass="5201">MSELLELNDLLRCSSVKKLYCPNEVSYTVLAMKSKKIILILYEAH</sequence>
<protein>
    <submittedName>
        <fullName evidence="1">Uncharacterized protein</fullName>
    </submittedName>
</protein>
<gene>
    <name evidence="1" type="ORF">bsdtw1_00452</name>
</gene>
<keyword evidence="2" id="KW-1185">Reference proteome</keyword>
<evidence type="ECO:0000313" key="1">
    <source>
        <dbReference type="EMBL" id="GFP74402.1"/>
    </source>
</evidence>
<organism evidence="1 2">
    <name type="scientific">Clostridium fungisolvens</name>
    <dbReference type="NCBI Taxonomy" id="1604897"/>
    <lineage>
        <taxon>Bacteria</taxon>
        <taxon>Bacillati</taxon>
        <taxon>Bacillota</taxon>
        <taxon>Clostridia</taxon>
        <taxon>Eubacteriales</taxon>
        <taxon>Clostridiaceae</taxon>
        <taxon>Clostridium</taxon>
    </lineage>
</organism>
<dbReference type="EMBL" id="BLZR01000001">
    <property type="protein sequence ID" value="GFP74402.1"/>
    <property type="molecule type" value="Genomic_DNA"/>
</dbReference>
<evidence type="ECO:0000313" key="2">
    <source>
        <dbReference type="Proteomes" id="UP000580568"/>
    </source>
</evidence>